<evidence type="ECO:0000259" key="16">
    <source>
        <dbReference type="PROSITE" id="PS50222"/>
    </source>
</evidence>
<feature type="region of interest" description="Disordered" evidence="13">
    <location>
        <begin position="114"/>
        <end position="151"/>
    </location>
</feature>
<evidence type="ECO:0000256" key="7">
    <source>
        <dbReference type="ARBA" id="ARBA00022837"/>
    </source>
</evidence>
<feature type="domain" description="UBA" evidence="14">
    <location>
        <begin position="1345"/>
        <end position="1385"/>
    </location>
</feature>
<dbReference type="Proteomes" id="UP001305779">
    <property type="component" value="Unassembled WGS sequence"/>
</dbReference>
<dbReference type="InterPro" id="IPR018247">
    <property type="entry name" value="EF_Hand_1_Ca_BS"/>
</dbReference>
<evidence type="ECO:0000256" key="4">
    <source>
        <dbReference type="ARBA" id="ARBA00011159"/>
    </source>
</evidence>
<evidence type="ECO:0000256" key="10">
    <source>
        <dbReference type="ARBA" id="ARBA00023212"/>
    </source>
</evidence>
<feature type="compositionally biased region" description="Polar residues" evidence="13">
    <location>
        <begin position="255"/>
        <end position="269"/>
    </location>
</feature>
<evidence type="ECO:0000256" key="13">
    <source>
        <dbReference type="SAM" id="MobiDB-lite"/>
    </source>
</evidence>
<dbReference type="Gene3D" id="1.10.8.10">
    <property type="entry name" value="DNA helicase RuvA subunit, C-terminal domain"/>
    <property type="match status" value="1"/>
</dbReference>
<dbReference type="InterPro" id="IPR015940">
    <property type="entry name" value="UBA"/>
</dbReference>
<feature type="compositionally biased region" description="Acidic residues" evidence="13">
    <location>
        <begin position="1023"/>
        <end position="1032"/>
    </location>
</feature>
<feature type="region of interest" description="Disordered" evidence="13">
    <location>
        <begin position="837"/>
        <end position="1261"/>
    </location>
</feature>
<evidence type="ECO:0000259" key="14">
    <source>
        <dbReference type="PROSITE" id="PS50030"/>
    </source>
</evidence>
<dbReference type="InterPro" id="IPR036291">
    <property type="entry name" value="NAD(P)-bd_dom_sf"/>
</dbReference>
<feature type="domain" description="EH" evidence="15">
    <location>
        <begin position="159"/>
        <end position="249"/>
    </location>
</feature>
<dbReference type="PROSITE" id="PS50030">
    <property type="entry name" value="UBA"/>
    <property type="match status" value="1"/>
</dbReference>
<evidence type="ECO:0000313" key="17">
    <source>
        <dbReference type="EMBL" id="KAK4505205.1"/>
    </source>
</evidence>
<protein>
    <submittedName>
        <fullName evidence="17">Uncharacterized protein</fullName>
    </submittedName>
</protein>
<feature type="region of interest" description="Disordered" evidence="13">
    <location>
        <begin position="248"/>
        <end position="280"/>
    </location>
</feature>
<evidence type="ECO:0000256" key="2">
    <source>
        <dbReference type="ARBA" id="ARBA00004134"/>
    </source>
</evidence>
<evidence type="ECO:0000256" key="9">
    <source>
        <dbReference type="ARBA" id="ARBA00023203"/>
    </source>
</evidence>
<feature type="region of interest" description="Disordered" evidence="13">
    <location>
        <begin position="1282"/>
        <end position="1353"/>
    </location>
</feature>
<feature type="compositionally biased region" description="Low complexity" evidence="13">
    <location>
        <begin position="460"/>
        <end position="483"/>
    </location>
</feature>
<evidence type="ECO:0000256" key="1">
    <source>
        <dbReference type="ARBA" id="ARBA00004125"/>
    </source>
</evidence>
<feature type="compositionally biased region" description="Basic and acidic residues" evidence="13">
    <location>
        <begin position="700"/>
        <end position="724"/>
    </location>
</feature>
<feature type="compositionally biased region" description="Low complexity" evidence="13">
    <location>
        <begin position="438"/>
        <end position="450"/>
    </location>
</feature>
<feature type="compositionally biased region" description="Basic and acidic residues" evidence="13">
    <location>
        <begin position="1175"/>
        <end position="1193"/>
    </location>
</feature>
<dbReference type="CDD" id="cd05233">
    <property type="entry name" value="SDR_c"/>
    <property type="match status" value="1"/>
</dbReference>
<feature type="compositionally biased region" description="Polar residues" evidence="13">
    <location>
        <begin position="1137"/>
        <end position="1146"/>
    </location>
</feature>
<keyword evidence="10" id="KW-0963">Cytoplasm</keyword>
<feature type="compositionally biased region" description="Low complexity" evidence="13">
    <location>
        <begin position="1066"/>
        <end position="1078"/>
    </location>
</feature>
<dbReference type="Gene3D" id="3.40.50.720">
    <property type="entry name" value="NAD(P)-binding Rossmann-like Domain"/>
    <property type="match status" value="1"/>
</dbReference>
<dbReference type="Pfam" id="PF13561">
    <property type="entry name" value="adh_short_C2"/>
    <property type="match status" value="1"/>
</dbReference>
<evidence type="ECO:0000256" key="12">
    <source>
        <dbReference type="SAM" id="Coils"/>
    </source>
</evidence>
<dbReference type="PRINTS" id="PR00081">
    <property type="entry name" value="GDHRDH"/>
</dbReference>
<feature type="domain" description="EH" evidence="15">
    <location>
        <begin position="15"/>
        <end position="101"/>
    </location>
</feature>
<keyword evidence="8 12" id="KW-0175">Coiled coil</keyword>
<feature type="domain" description="EF-hand" evidence="16">
    <location>
        <begin position="342"/>
        <end position="377"/>
    </location>
</feature>
<keyword evidence="5" id="KW-0254">Endocytosis</keyword>
<dbReference type="PROSITE" id="PS00018">
    <property type="entry name" value="EF_HAND_1"/>
    <property type="match status" value="1"/>
</dbReference>
<feature type="coiled-coil region" evidence="12">
    <location>
        <begin position="542"/>
        <end position="667"/>
    </location>
</feature>
<reference evidence="17 18" key="1">
    <citation type="journal article" date="2023" name="G3 (Bethesda)">
        <title>A chromosome-level genome assembly of Zasmidium syzygii isolated from banana leaves.</title>
        <authorList>
            <person name="van Westerhoven A.C."/>
            <person name="Mehrabi R."/>
            <person name="Talebi R."/>
            <person name="Steentjes M.B.F."/>
            <person name="Corcolon B."/>
            <person name="Chong P.A."/>
            <person name="Kema G.H.J."/>
            <person name="Seidl M.F."/>
        </authorList>
    </citation>
    <scope>NUCLEOTIDE SEQUENCE [LARGE SCALE GENOMIC DNA]</scope>
    <source>
        <strain evidence="17 18">P124</strain>
    </source>
</reference>
<feature type="region of interest" description="Disordered" evidence="13">
    <location>
        <begin position="693"/>
        <end position="812"/>
    </location>
</feature>
<dbReference type="InterPro" id="IPR002048">
    <property type="entry name" value="EF_hand_dom"/>
</dbReference>
<dbReference type="InterPro" id="IPR002347">
    <property type="entry name" value="SDR_fam"/>
</dbReference>
<organism evidence="17 18">
    <name type="scientific">Zasmidium cellare</name>
    <name type="common">Wine cellar mold</name>
    <name type="synonym">Racodium cellare</name>
    <dbReference type="NCBI Taxonomy" id="395010"/>
    <lineage>
        <taxon>Eukaryota</taxon>
        <taxon>Fungi</taxon>
        <taxon>Dikarya</taxon>
        <taxon>Ascomycota</taxon>
        <taxon>Pezizomycotina</taxon>
        <taxon>Dothideomycetes</taxon>
        <taxon>Dothideomycetidae</taxon>
        <taxon>Mycosphaerellales</taxon>
        <taxon>Mycosphaerellaceae</taxon>
        <taxon>Zasmidium</taxon>
    </lineage>
</organism>
<feature type="compositionally biased region" description="Polar residues" evidence="13">
    <location>
        <begin position="911"/>
        <end position="926"/>
    </location>
</feature>
<comment type="caution">
    <text evidence="17">The sequence shown here is derived from an EMBL/GenBank/DDBJ whole genome shotgun (WGS) entry which is preliminary data.</text>
</comment>
<comment type="function">
    <text evidence="11">Component of the PAN1 actin cytoskeleton-regulatory complex required for the internalization of endosomes during actin-coupled endocytosis. The complex links the site of endocytosis to the cell membrane-associated actin cytoskeleton. Mediates uptake of external molecules and vacuolar degradation of plasma membrane proteins. Plays a role in the proper organization of the cell membrane-associated actin cytoskeleton and promotes its destabilization.</text>
</comment>
<keyword evidence="6" id="KW-0967">Endosome</keyword>
<feature type="compositionally biased region" description="Polar residues" evidence="13">
    <location>
        <begin position="1222"/>
        <end position="1261"/>
    </location>
</feature>
<dbReference type="SUPFAM" id="SSF47473">
    <property type="entry name" value="EF-hand"/>
    <property type="match status" value="3"/>
</dbReference>
<accession>A0ABR0EUT2</accession>
<feature type="compositionally biased region" description="Polar residues" evidence="13">
    <location>
        <begin position="798"/>
        <end position="808"/>
    </location>
</feature>
<feature type="compositionally biased region" description="Low complexity" evidence="13">
    <location>
        <begin position="401"/>
        <end position="410"/>
    </location>
</feature>
<feature type="compositionally biased region" description="Low complexity" evidence="13">
    <location>
        <begin position="1147"/>
        <end position="1163"/>
    </location>
</feature>
<dbReference type="SMART" id="SM00054">
    <property type="entry name" value="EFh"/>
    <property type="match status" value="4"/>
</dbReference>
<evidence type="ECO:0000256" key="5">
    <source>
        <dbReference type="ARBA" id="ARBA00022583"/>
    </source>
</evidence>
<dbReference type="Gene3D" id="1.10.287.1490">
    <property type="match status" value="1"/>
</dbReference>
<feature type="compositionally biased region" description="Low complexity" evidence="13">
    <location>
        <begin position="736"/>
        <end position="747"/>
    </location>
</feature>
<feature type="region of interest" description="Disordered" evidence="13">
    <location>
        <begin position="384"/>
        <end position="527"/>
    </location>
</feature>
<dbReference type="PROSITE" id="PS50031">
    <property type="entry name" value="EH"/>
    <property type="match status" value="3"/>
</dbReference>
<keyword evidence="18" id="KW-1185">Reference proteome</keyword>
<dbReference type="InterPro" id="IPR000261">
    <property type="entry name" value="EH_dom"/>
</dbReference>
<dbReference type="SUPFAM" id="SSF46934">
    <property type="entry name" value="UBA-like"/>
    <property type="match status" value="1"/>
</dbReference>
<feature type="domain" description="EH" evidence="15">
    <location>
        <begin position="309"/>
        <end position="400"/>
    </location>
</feature>
<name>A0ABR0EUT2_ZASCE</name>
<dbReference type="CDD" id="cd14270">
    <property type="entry name" value="UBA"/>
    <property type="match status" value="1"/>
</dbReference>
<dbReference type="Gene3D" id="1.10.238.10">
    <property type="entry name" value="EF-hand"/>
    <property type="match status" value="3"/>
</dbReference>
<feature type="compositionally biased region" description="Low complexity" evidence="13">
    <location>
        <begin position="1202"/>
        <end position="1217"/>
    </location>
</feature>
<sequence>MSDNEHAILNLSPDEKRAFSFLFNQADKDQLGVVTGENAVSFFERTHVSPNVLGEIWQLADTENRGFLSKPGFCMVLRLIGHYQAGREPTSELAFKPAPVPKFEGLQIPGVGAAASTGTGSAGGSAIPSPTTGGFPPNPLQPQLSGQAPIRVPPLDPAKVQQYSSLFERSGTQNGQLDGATAKAIFERAGLPNDVLGRIWNLSDRDQKGGLDQTEFIVAMHLLTSMKTRAMSALPQTLPPGFYEAAARRGAPPSRQASGQVPVPRQTTGGAVGAIPRTQSPLARPAGYGTPPPMSAQTSGTPWLITPAEKLKFDQYFNTIDTQGRGVLTGEQAVSFFSDSQLPEETLAQIWDLADINSEGQLNKDEFAVAMYLIRQQRAQNAAPLPAFLPPPLVPPTMRKQQPSQHQPQPSTAPAFDNAAHTSNLPKSAADDLFGLDQPSQSQAPALQPQGTGASAAKDPFSGGSPASPSSPARFQPQPQPAGSMFKPFQPTSAFGASIAQQNTGGSVGSNQPRSVPQPAAPTAADDLLGDNETHAAESSKLTNETTELANMSNQIGNLRNQMEQTQAKKSTTQADLTATNNQKRDLELRLQQFRTQYESEVKTVKELESQLVQSRESTKKLGQELAMLEGTYQDLQTQHQNVSQALQADQQENASLKQRIAQINTEVASLKPEIEKLKMDARQQKGLVSINKKQLATNEGEKEKLQTEKADLEREAAEREEQARAAPVPGPVASPPAAASTVTSPGGTLHSSNPFFKKAGNEGARGSPPPTSTGSGPNPSAFDALFGPSAAFAPTGQAGSRTGTPPATSFIGRSVPAAAAGAAVGAATAVGMSDSIQSVSSVGEPTPSATPPVSEQAKDSPQVAEPPPPPESRQFTASHLPVGNVDGHREEDASSTRVLPPASRAGLETPQDTISSAGDTETPPQTHGKFLQDPKPETAAEEGMPGAFPTETFQSTNATPVPTHLETAPAAKDDFDSAFAGFGESDKAKEAAKENDDPFGASSSQAAPQVSASEFPPIQSLEPEDESDSEDEGKGFDDNFTAASPPRNETAISSVQPPTEPPQYSSALAGASSAPPSYDESDKPTYGGSGERSQDNKFDPKFGGLLPAREDPTSPPPPDEGPTASATATELPPEPSTSTRQNAFHTPTASTAQPTQPAAPKNAFDDFDAFDDLAEAKEADKSGDFDFGEHSTEFNPTFDSPAASMTNTMTSTQQTPVAASRSVNQPGSNGFANFQPSLSTSNTFGSTSSVANSSIQQTPQNVQHDWDAIFSGLDNSKNVDTTLSTDPWGPSDATNTNGTSSSSTAVPAPSSTTRPTAIENFPHPPPPAPASKADRGGAITPGTEHDDPILKRLTGMGYPRKDALDALEKYDYDINKAVDHLTIDQQQAFDMKDKVIAISGGSSGIGLALSKLLVQRGAKISICDVVQANLDNATKELNLNAVLAIKCDVRKSTEVRSWIEATVEKFGRLDGAANLAGIIGKKPGKAWVEEQDEDDWGRILGVNLTGVMLCMKEEIRVMGEGASIVNASSTAGVRGFPGHAAYAVSKHGVTGLTRTSAVDCARKEIRVNAVAPGVIETPMVAELSVGREEDADAITKSKPMKRAGTPEEVANVIAFLLSDEASFVTGSIYAVDGGWTAT</sequence>
<dbReference type="SMART" id="SM00027">
    <property type="entry name" value="EH"/>
    <property type="match status" value="3"/>
</dbReference>
<dbReference type="PANTHER" id="PTHR11216:SF170">
    <property type="entry name" value="DYNAMIN ASSOCIATED PROTEIN 160, ISOFORM D"/>
    <property type="match status" value="1"/>
</dbReference>
<evidence type="ECO:0000259" key="15">
    <source>
        <dbReference type="PROSITE" id="PS50031"/>
    </source>
</evidence>
<comment type="subunit">
    <text evidence="4">Component of the PAN1 actin cytoskeleton-regulatory complex.</text>
</comment>
<feature type="compositionally biased region" description="Low complexity" evidence="13">
    <location>
        <begin position="1002"/>
        <end position="1014"/>
    </location>
</feature>
<evidence type="ECO:0000256" key="8">
    <source>
        <dbReference type="ARBA" id="ARBA00023054"/>
    </source>
</evidence>
<dbReference type="SMART" id="SM00165">
    <property type="entry name" value="UBA"/>
    <property type="match status" value="1"/>
</dbReference>
<dbReference type="PROSITE" id="PS50222">
    <property type="entry name" value="EF_HAND_2"/>
    <property type="match status" value="2"/>
</dbReference>
<dbReference type="InterPro" id="IPR011992">
    <property type="entry name" value="EF-hand-dom_pair"/>
</dbReference>
<dbReference type="EMBL" id="JAXOVC010000002">
    <property type="protein sequence ID" value="KAK4505205.1"/>
    <property type="molecule type" value="Genomic_DNA"/>
</dbReference>
<evidence type="ECO:0000313" key="18">
    <source>
        <dbReference type="Proteomes" id="UP001305779"/>
    </source>
</evidence>
<keyword evidence="10" id="KW-0206">Cytoskeleton</keyword>
<evidence type="ECO:0000256" key="3">
    <source>
        <dbReference type="ARBA" id="ARBA00004413"/>
    </source>
</evidence>
<feature type="domain" description="EF-hand" evidence="16">
    <location>
        <begin position="191"/>
        <end position="226"/>
    </location>
</feature>
<feature type="compositionally biased region" description="Polar residues" evidence="13">
    <location>
        <begin position="490"/>
        <end position="515"/>
    </location>
</feature>
<dbReference type="PANTHER" id="PTHR11216">
    <property type="entry name" value="EH DOMAIN"/>
    <property type="match status" value="1"/>
</dbReference>
<gene>
    <name evidence="17" type="ORF">PRZ48_003168</name>
</gene>
<dbReference type="Pfam" id="PF12763">
    <property type="entry name" value="EH"/>
    <property type="match status" value="3"/>
</dbReference>
<keyword evidence="7" id="KW-0106">Calcium</keyword>
<evidence type="ECO:0000256" key="11">
    <source>
        <dbReference type="ARBA" id="ARBA00025194"/>
    </source>
</evidence>
<keyword evidence="9" id="KW-0009">Actin-binding</keyword>
<feature type="compositionally biased region" description="Low complexity" evidence="13">
    <location>
        <begin position="1295"/>
        <end position="1318"/>
    </location>
</feature>
<feature type="compositionally biased region" description="Polar residues" evidence="13">
    <location>
        <begin position="952"/>
        <end position="961"/>
    </location>
</feature>
<dbReference type="InterPro" id="IPR009060">
    <property type="entry name" value="UBA-like_sf"/>
</dbReference>
<dbReference type="CDD" id="cd00052">
    <property type="entry name" value="EH"/>
    <property type="match status" value="3"/>
</dbReference>
<dbReference type="SUPFAM" id="SSF51735">
    <property type="entry name" value="NAD(P)-binding Rossmann-fold domains"/>
    <property type="match status" value="1"/>
</dbReference>
<proteinExistence type="predicted"/>
<comment type="subcellular location">
    <subcellularLocation>
        <location evidence="3">Cell membrane</location>
        <topology evidence="3">Peripheral membrane protein</topology>
        <orientation evidence="3">Cytoplasmic side</orientation>
    </subcellularLocation>
    <subcellularLocation>
        <location evidence="2">Cytoplasm</location>
        <location evidence="2">Cytoskeleton</location>
        <location evidence="2">Actin patch</location>
    </subcellularLocation>
    <subcellularLocation>
        <location evidence="1">Endosome membrane</location>
        <topology evidence="1">Peripheral membrane protein</topology>
        <orientation evidence="1">Cytoplasmic side</orientation>
    </subcellularLocation>
</comment>
<evidence type="ECO:0000256" key="6">
    <source>
        <dbReference type="ARBA" id="ARBA00022753"/>
    </source>
</evidence>
<feature type="compositionally biased region" description="Basic and acidic residues" evidence="13">
    <location>
        <begin position="985"/>
        <end position="997"/>
    </location>
</feature>